<protein>
    <submittedName>
        <fullName evidence="5">NAD operon protein</fullName>
    </submittedName>
</protein>
<dbReference type="PANTHER" id="PTHR35092">
    <property type="entry name" value="CHLORINASE MJ1651"/>
    <property type="match status" value="1"/>
</dbReference>
<sequence length="282" mass="29799">MITLTSDFGTPYPAAMKGVLCQRTDARLVDIAHDFPRQDVRAAAFWLRETLPYFPPATHLVVVDPGVGTDRNALVLRAGEHTLVGPDNGVLRPVARRLVGDGPLEAYVIDESRLERVEPTVESAQAHAMASSRDNAGPASNTFHGRDVFAPAAAAVHDTPLEALEECAFLEQGTIGTCVDCELPAATLEADGTRATGEVLVVDDFGNVITNVPGEFLGDCQHVVANGETVSAGETFAAVAVGERLATVGSHGYVELDVNQGRGDEAFGLEAGDRIILETAEL</sequence>
<evidence type="ECO:0000256" key="2">
    <source>
        <dbReference type="ARBA" id="ARBA00024035"/>
    </source>
</evidence>
<comment type="similarity">
    <text evidence="2">Belongs to the SAM hydrolase / SAM-dependent halogenase family.</text>
</comment>
<evidence type="ECO:0000313" key="6">
    <source>
        <dbReference type="Proteomes" id="UP000196084"/>
    </source>
</evidence>
<feature type="domain" description="S-adenosyl-l-methionine hydroxide adenosyltransferase C-terminal" evidence="4">
    <location>
        <begin position="197"/>
        <end position="275"/>
    </location>
</feature>
<dbReference type="PIRSF" id="PIRSF006779">
    <property type="entry name" value="UCP006779"/>
    <property type="match status" value="1"/>
</dbReference>
<evidence type="ECO:0000259" key="4">
    <source>
        <dbReference type="Pfam" id="PF20257"/>
    </source>
</evidence>
<reference evidence="5 6" key="1">
    <citation type="submission" date="2017-02" db="EMBL/GenBank/DDBJ databases">
        <title>Natronthermophilus aegyptiacus gen. nov.,sp. nov., an aerobic, extremely halophilic alkalithermophilic archaeon isolated from the athalassohaline Wadi An Natrun, Egypt.</title>
        <authorList>
            <person name="Zhao B."/>
        </authorList>
    </citation>
    <scope>NUCLEOTIDE SEQUENCE [LARGE SCALE GENOMIC DNA]</scope>
    <source>
        <strain evidence="5 6">CGMCC 1.3597</strain>
    </source>
</reference>
<dbReference type="OrthoDB" id="372224at2157"/>
<gene>
    <name evidence="5" type="ORF">B2G88_09210</name>
</gene>
<dbReference type="EMBL" id="MWPH01000002">
    <property type="protein sequence ID" value="OVE84568.1"/>
    <property type="molecule type" value="Genomic_DNA"/>
</dbReference>
<dbReference type="InterPro" id="IPR002747">
    <property type="entry name" value="SAM_OH_AdoTrfase"/>
</dbReference>
<feature type="domain" description="S-adenosyl-l-methionine hydroxide adenosyltransferase N-terminal" evidence="3">
    <location>
        <begin position="2"/>
        <end position="158"/>
    </location>
</feature>
<dbReference type="InterPro" id="IPR046469">
    <property type="entry name" value="SAM_HAT_N"/>
</dbReference>
<dbReference type="InterPro" id="IPR046470">
    <property type="entry name" value="SAM_HAT_C"/>
</dbReference>
<dbReference type="Gene3D" id="3.40.50.10790">
    <property type="entry name" value="S-adenosyl-l-methionine hydroxide adenosyltransferase, N-terminal"/>
    <property type="match status" value="1"/>
</dbReference>
<dbReference type="InterPro" id="IPR023228">
    <property type="entry name" value="SAM_OH_AdoTrfase_N_sf"/>
</dbReference>
<dbReference type="InterPro" id="IPR023227">
    <property type="entry name" value="SAM_OH_AdoTrfase_C_sf"/>
</dbReference>
<dbReference type="Pfam" id="PF01887">
    <property type="entry name" value="SAM_HAT_N"/>
    <property type="match status" value="1"/>
</dbReference>
<evidence type="ECO:0000313" key="5">
    <source>
        <dbReference type="EMBL" id="OVE84568.1"/>
    </source>
</evidence>
<dbReference type="Gene3D" id="2.40.30.90">
    <property type="entry name" value="Bacterial fluorinating enzyme like"/>
    <property type="match status" value="1"/>
</dbReference>
<dbReference type="SUPFAM" id="SSF101852">
    <property type="entry name" value="Bacterial fluorinating enzyme, C-terminal domain"/>
    <property type="match status" value="1"/>
</dbReference>
<dbReference type="AlphaFoldDB" id="A0A202E8U5"/>
<dbReference type="Pfam" id="PF20257">
    <property type="entry name" value="SAM_HAT_C"/>
    <property type="match status" value="1"/>
</dbReference>
<name>A0A202E8U5_9EURY</name>
<keyword evidence="1" id="KW-0949">S-adenosyl-L-methionine</keyword>
<evidence type="ECO:0000256" key="1">
    <source>
        <dbReference type="ARBA" id="ARBA00022691"/>
    </source>
</evidence>
<proteinExistence type="inferred from homology"/>
<accession>A0A202E8U5</accession>
<dbReference type="PANTHER" id="PTHR35092:SF1">
    <property type="entry name" value="CHLORINASE MJ1651"/>
    <property type="match status" value="1"/>
</dbReference>
<evidence type="ECO:0000259" key="3">
    <source>
        <dbReference type="Pfam" id="PF01887"/>
    </source>
</evidence>
<dbReference type="RefSeq" id="WP_087714601.1">
    <property type="nucleotide sequence ID" value="NZ_MWPH01000002.1"/>
</dbReference>
<organism evidence="5 6">
    <name type="scientific">Natronolimnobius baerhuensis</name>
    <dbReference type="NCBI Taxonomy" id="253108"/>
    <lineage>
        <taxon>Archaea</taxon>
        <taxon>Methanobacteriati</taxon>
        <taxon>Methanobacteriota</taxon>
        <taxon>Stenosarchaea group</taxon>
        <taxon>Halobacteria</taxon>
        <taxon>Halobacteriales</taxon>
        <taxon>Natrialbaceae</taxon>
        <taxon>Natronolimnobius</taxon>
    </lineage>
</organism>
<comment type="caution">
    <text evidence="5">The sequence shown here is derived from an EMBL/GenBank/DDBJ whole genome shotgun (WGS) entry which is preliminary data.</text>
</comment>
<keyword evidence="6" id="KW-1185">Reference proteome</keyword>
<dbReference type="Proteomes" id="UP000196084">
    <property type="component" value="Unassembled WGS sequence"/>
</dbReference>
<dbReference type="SUPFAM" id="SSF102522">
    <property type="entry name" value="Bacterial fluorinating enzyme, N-terminal domain"/>
    <property type="match status" value="1"/>
</dbReference>